<proteinExistence type="predicted"/>
<accession>A0A6C0BPJ4</accession>
<feature type="transmembrane region" description="Helical" evidence="1">
    <location>
        <begin position="222"/>
        <end position="242"/>
    </location>
</feature>
<sequence length="538" mass="58374">MGGAQTRNITDTTIESFINIANETVQKAVINANIIQIIDVGGVEGNVVITDTAQTATMVIELDAVFSAFTSTEAQQTLMREVTQEAVSALEGINVLQFVDAENRLESYMAAVMDISTRTEQLCDTDATIEQTVTVKQVGENVIIDNFNQVADMTVAMDCVADAVSNNKAVQDMQEMIDQSAEATAEGFHLWELALLALIGLLAILLPIVIPLAMGMNALMKIIYWILAAGFIGAGIAMVIIANEKRETKVWSTGYVLRGVEDFCGGVVVESDVSVATHTAAVTTVEARDDIDGYTFRALETGQDGLPVYVDGKGVPREGGPVVSYFRNFTSDTCPPLIESQTNQKTNADLWRRPEFAVGILTTEEPTPVMDDPREGDVFIDSSTMNYFIRTSTGGWTQYAPVDENGEPIVVGLDPTRRVVTSTLGTAYVDPGKYDYYINTDNPAELGVYESDGNNWSKLYVAKGAQWWPDICPSGQECIDWSGYKAKEAPNKWYQAFGWTGVGVGIILLAVAIFQEVKGAKGGFNANRKGANKTSEKS</sequence>
<reference evidence="2" key="1">
    <citation type="journal article" date="2020" name="Nature">
        <title>Giant virus diversity and host interactions through global metagenomics.</title>
        <authorList>
            <person name="Schulz F."/>
            <person name="Roux S."/>
            <person name="Paez-Espino D."/>
            <person name="Jungbluth S."/>
            <person name="Walsh D.A."/>
            <person name="Denef V.J."/>
            <person name="McMahon K.D."/>
            <person name="Konstantinidis K.T."/>
            <person name="Eloe-Fadrosh E.A."/>
            <person name="Kyrpides N.C."/>
            <person name="Woyke T."/>
        </authorList>
    </citation>
    <scope>NUCLEOTIDE SEQUENCE</scope>
    <source>
        <strain evidence="2">GVMAG-M-3300018080-19</strain>
    </source>
</reference>
<name>A0A6C0BPJ4_9ZZZZ</name>
<dbReference type="AlphaFoldDB" id="A0A6C0BPJ4"/>
<evidence type="ECO:0000256" key="1">
    <source>
        <dbReference type="SAM" id="Phobius"/>
    </source>
</evidence>
<organism evidence="2">
    <name type="scientific">viral metagenome</name>
    <dbReference type="NCBI Taxonomy" id="1070528"/>
    <lineage>
        <taxon>unclassified sequences</taxon>
        <taxon>metagenomes</taxon>
        <taxon>organismal metagenomes</taxon>
    </lineage>
</organism>
<keyword evidence="1" id="KW-0472">Membrane</keyword>
<feature type="transmembrane region" description="Helical" evidence="1">
    <location>
        <begin position="193"/>
        <end position="216"/>
    </location>
</feature>
<feature type="transmembrane region" description="Helical" evidence="1">
    <location>
        <begin position="493"/>
        <end position="514"/>
    </location>
</feature>
<evidence type="ECO:0000313" key="2">
    <source>
        <dbReference type="EMBL" id="QHS93902.1"/>
    </source>
</evidence>
<keyword evidence="1" id="KW-0812">Transmembrane</keyword>
<keyword evidence="1" id="KW-1133">Transmembrane helix</keyword>
<dbReference type="EMBL" id="MN739211">
    <property type="protein sequence ID" value="QHS93902.1"/>
    <property type="molecule type" value="Genomic_DNA"/>
</dbReference>
<protein>
    <submittedName>
        <fullName evidence="2">Uncharacterized protein</fullName>
    </submittedName>
</protein>